<dbReference type="GO" id="GO:0046872">
    <property type="term" value="F:metal ion binding"/>
    <property type="evidence" value="ECO:0007669"/>
    <property type="project" value="UniProtKB-KW"/>
</dbReference>
<comment type="similarity">
    <text evidence="11">Belongs to the iron/ascorbate-dependent oxidoreductase family.</text>
</comment>
<evidence type="ECO:0000256" key="1">
    <source>
        <dbReference type="ARBA" id="ARBA00001954"/>
    </source>
</evidence>
<dbReference type="InterPro" id="IPR050231">
    <property type="entry name" value="Iron_ascorbate_oxido_reductase"/>
</dbReference>
<organism evidence="13 14">
    <name type="scientific">Vibrio metschnikovii</name>
    <dbReference type="NCBI Taxonomy" id="28172"/>
    <lineage>
        <taxon>Bacteria</taxon>
        <taxon>Pseudomonadati</taxon>
        <taxon>Pseudomonadota</taxon>
        <taxon>Gammaproteobacteria</taxon>
        <taxon>Vibrionales</taxon>
        <taxon>Vibrionaceae</taxon>
        <taxon>Vibrio</taxon>
    </lineage>
</organism>
<feature type="domain" description="Fe2OG dioxygenase" evidence="12">
    <location>
        <begin position="169"/>
        <end position="271"/>
    </location>
</feature>
<name>A0A9X0UGU5_VIBME</name>
<keyword evidence="14" id="KW-1185">Reference proteome</keyword>
<protein>
    <recommendedName>
        <fullName evidence="5">2-oxoglutarate-dependent ethylene/succinate-forming enzyme</fullName>
        <ecNumber evidence="4">1.13.12.19</ecNumber>
        <ecNumber evidence="3">1.14.20.7</ecNumber>
    </recommendedName>
    <alternativeName>
        <fullName evidence="7">2-oxoglutarate dioxygenase (ethylene-forming)</fullName>
    </alternativeName>
    <alternativeName>
        <fullName evidence="8">2-oxoglutarate/L-arginine monooxygenase/decarboxylase (succinate-forming)</fullName>
    </alternativeName>
</protein>
<dbReference type="SUPFAM" id="SSF51197">
    <property type="entry name" value="Clavaminate synthase-like"/>
    <property type="match status" value="1"/>
</dbReference>
<dbReference type="AlphaFoldDB" id="A0A9X0UGU5"/>
<dbReference type="GO" id="GO:0009693">
    <property type="term" value="P:ethylene biosynthetic process"/>
    <property type="evidence" value="ECO:0007669"/>
    <property type="project" value="UniProtKB-KW"/>
</dbReference>
<dbReference type="InterPro" id="IPR044861">
    <property type="entry name" value="IPNS-like_FE2OG_OXY"/>
</dbReference>
<dbReference type="InterPro" id="IPR027443">
    <property type="entry name" value="IPNS-like_sf"/>
</dbReference>
<comment type="caution">
    <text evidence="13">The sequence shown here is derived from an EMBL/GenBank/DDBJ whole genome shotgun (WGS) entry which is preliminary data.</text>
</comment>
<comment type="catalytic activity">
    <reaction evidence="9">
        <text>2-oxoglutarate + O2 + 2 H(+) = ethene + 3 CO2 + H2O</text>
        <dbReference type="Rhea" id="RHEA:31523"/>
        <dbReference type="ChEBI" id="CHEBI:15377"/>
        <dbReference type="ChEBI" id="CHEBI:15378"/>
        <dbReference type="ChEBI" id="CHEBI:15379"/>
        <dbReference type="ChEBI" id="CHEBI:16526"/>
        <dbReference type="ChEBI" id="CHEBI:16810"/>
        <dbReference type="ChEBI" id="CHEBI:18153"/>
        <dbReference type="EC" id="1.13.12.19"/>
    </reaction>
</comment>
<evidence type="ECO:0000256" key="5">
    <source>
        <dbReference type="ARBA" id="ARBA00019045"/>
    </source>
</evidence>
<keyword evidence="11" id="KW-0479">Metal-binding</keyword>
<reference evidence="13" key="1">
    <citation type="submission" date="2020-08" db="EMBL/GenBank/DDBJ databases">
        <title>Genome Sequencing and Pan-Genome Analysis of Migratory bird Vibrio Strains, Inner Mongolia.</title>
        <authorList>
            <person name="Zheng L."/>
        </authorList>
    </citation>
    <scope>NUCLEOTIDE SEQUENCE</scope>
    <source>
        <strain evidence="13">M13F</strain>
    </source>
</reference>
<evidence type="ECO:0000256" key="10">
    <source>
        <dbReference type="ARBA" id="ARBA00049359"/>
    </source>
</evidence>
<evidence type="ECO:0000256" key="4">
    <source>
        <dbReference type="ARBA" id="ARBA00012531"/>
    </source>
</evidence>
<comment type="cofactor">
    <cofactor evidence="1">
        <name>Fe(2+)</name>
        <dbReference type="ChEBI" id="CHEBI:29033"/>
    </cofactor>
</comment>
<evidence type="ECO:0000256" key="2">
    <source>
        <dbReference type="ARBA" id="ARBA00004767"/>
    </source>
</evidence>
<evidence type="ECO:0000259" key="12">
    <source>
        <dbReference type="PROSITE" id="PS51471"/>
    </source>
</evidence>
<dbReference type="InterPro" id="IPR005123">
    <property type="entry name" value="Oxoglu/Fe-dep_dioxygenase_dom"/>
</dbReference>
<evidence type="ECO:0000256" key="8">
    <source>
        <dbReference type="ARBA" id="ARBA00031282"/>
    </source>
</evidence>
<dbReference type="EMBL" id="JACRUP010000002">
    <property type="protein sequence ID" value="MBC5850337.1"/>
    <property type="molecule type" value="Genomic_DNA"/>
</dbReference>
<evidence type="ECO:0000313" key="13">
    <source>
        <dbReference type="EMBL" id="MBC5850337.1"/>
    </source>
</evidence>
<evidence type="ECO:0000256" key="6">
    <source>
        <dbReference type="ARBA" id="ARBA00022666"/>
    </source>
</evidence>
<evidence type="ECO:0000256" key="11">
    <source>
        <dbReference type="RuleBase" id="RU003682"/>
    </source>
</evidence>
<dbReference type="Pfam" id="PF14226">
    <property type="entry name" value="DIOX_N"/>
    <property type="match status" value="1"/>
</dbReference>
<keyword evidence="11" id="KW-0408">Iron</keyword>
<dbReference type="GO" id="GO:0102276">
    <property type="term" value="F:2-oxoglutarate oxygenase/decarboxylase (ethylene-forming) activity"/>
    <property type="evidence" value="ECO:0007669"/>
    <property type="project" value="UniProtKB-EC"/>
</dbReference>
<comment type="pathway">
    <text evidence="2">Alkene biosynthesis; ethylene biosynthesis via 2-oxoglutarate.</text>
</comment>
<evidence type="ECO:0000256" key="9">
    <source>
        <dbReference type="ARBA" id="ARBA00047725"/>
    </source>
</evidence>
<dbReference type="EC" id="1.14.20.7" evidence="3"/>
<evidence type="ECO:0000313" key="14">
    <source>
        <dbReference type="Proteomes" id="UP000615796"/>
    </source>
</evidence>
<dbReference type="RefSeq" id="WP_158145377.1">
    <property type="nucleotide sequence ID" value="NZ_CP046794.1"/>
</dbReference>
<gene>
    <name evidence="13" type="ORF">H8Q88_05105</name>
</gene>
<dbReference type="PRINTS" id="PR00682">
    <property type="entry name" value="IPNSYNTHASE"/>
</dbReference>
<sequence length="331" mass="37674">MHELPTLSLAELYSNRDQFIYSLSRVAREVGFFYLSDFGVNNEKINHIHHIATDFFTLSSEEKNKVSMINSPHFRGFSGIGEEKTKGSIDIREQFDVMNEEPVRQLEDSPLWMNIYGPNQWPASIPHMRELILDFMNDLSFIAQELLSAFALALEQDPDVFNHSIMGNPYQHLKLIRYPNVDLAQSSSRQGVGAHKDPGYLTLLLQDKVSGLEVLINDKWLAVPPKKDTLIVNIGELLELASDGYLKATEHRVVSPNHGQERFSIAYFMGPRLESRVPKLLLPEKLKNQALGPTSDPNNPLFYQVGDNVLKGRLRSHPEVANKYYKTIVKN</sequence>
<dbReference type="Pfam" id="PF03171">
    <property type="entry name" value="2OG-FeII_Oxy"/>
    <property type="match status" value="1"/>
</dbReference>
<evidence type="ECO:0000256" key="3">
    <source>
        <dbReference type="ARBA" id="ARBA00012293"/>
    </source>
</evidence>
<dbReference type="InterPro" id="IPR026992">
    <property type="entry name" value="DIOX_N"/>
</dbReference>
<dbReference type="EC" id="1.13.12.19" evidence="4"/>
<accession>A0A9X0UGU5</accession>
<keyword evidence="6" id="KW-0266">Ethylene biosynthesis</keyword>
<dbReference type="PANTHER" id="PTHR47990">
    <property type="entry name" value="2-OXOGLUTARATE (2OG) AND FE(II)-DEPENDENT OXYGENASE SUPERFAMILY PROTEIN-RELATED"/>
    <property type="match status" value="1"/>
</dbReference>
<evidence type="ECO:0000256" key="7">
    <source>
        <dbReference type="ARBA" id="ARBA00031011"/>
    </source>
</evidence>
<dbReference type="Gene3D" id="2.60.120.330">
    <property type="entry name" value="B-lactam Antibiotic, Isopenicillin N Synthase, Chain"/>
    <property type="match status" value="1"/>
</dbReference>
<dbReference type="Proteomes" id="UP000615796">
    <property type="component" value="Unassembled WGS sequence"/>
</dbReference>
<keyword evidence="11" id="KW-0560">Oxidoreductase</keyword>
<dbReference type="PROSITE" id="PS51471">
    <property type="entry name" value="FE2OG_OXY"/>
    <property type="match status" value="1"/>
</dbReference>
<comment type="catalytic activity">
    <reaction evidence="10">
        <text>L-arginine + 2-oxoglutarate + O2 = guanidine + L-glutamate 5-semialdehyde + succinate + CO2</text>
        <dbReference type="Rhea" id="RHEA:31535"/>
        <dbReference type="ChEBI" id="CHEBI:15379"/>
        <dbReference type="ChEBI" id="CHEBI:16526"/>
        <dbReference type="ChEBI" id="CHEBI:16810"/>
        <dbReference type="ChEBI" id="CHEBI:30031"/>
        <dbReference type="ChEBI" id="CHEBI:30087"/>
        <dbReference type="ChEBI" id="CHEBI:32682"/>
        <dbReference type="ChEBI" id="CHEBI:58066"/>
        <dbReference type="EC" id="1.14.20.7"/>
    </reaction>
</comment>
<proteinExistence type="inferred from homology"/>